<dbReference type="GO" id="GO:0034599">
    <property type="term" value="P:cellular response to oxidative stress"/>
    <property type="evidence" value="ECO:0007669"/>
    <property type="project" value="InterPro"/>
</dbReference>
<evidence type="ECO:0000313" key="2">
    <source>
        <dbReference type="EMBL" id="KAK3051447.1"/>
    </source>
</evidence>
<dbReference type="InterPro" id="IPR013877">
    <property type="entry name" value="YAP-bd/ALF4/Glomulin"/>
</dbReference>
<reference evidence="2" key="1">
    <citation type="submission" date="2023-04" db="EMBL/GenBank/DDBJ databases">
        <title>Black Yeasts Isolated from many extreme environments.</title>
        <authorList>
            <person name="Coleine C."/>
            <person name="Stajich J.E."/>
            <person name="Selbmann L."/>
        </authorList>
    </citation>
    <scope>NUCLEOTIDE SEQUENCE</scope>
    <source>
        <strain evidence="2">CCFEE 5312</strain>
    </source>
</reference>
<feature type="region of interest" description="Disordered" evidence="1">
    <location>
        <begin position="96"/>
        <end position="149"/>
    </location>
</feature>
<dbReference type="PANTHER" id="PTHR28020">
    <property type="entry name" value="YAP1-BINDING PROTEIN 1-RELATED"/>
    <property type="match status" value="1"/>
</dbReference>
<feature type="compositionally biased region" description="Acidic residues" evidence="1">
    <location>
        <begin position="98"/>
        <end position="111"/>
    </location>
</feature>
<proteinExistence type="predicted"/>
<dbReference type="PANTHER" id="PTHR28020:SF1">
    <property type="entry name" value="YAP1-BINDING PROTEIN 1-RELATED"/>
    <property type="match status" value="1"/>
</dbReference>
<keyword evidence="3" id="KW-1185">Reference proteome</keyword>
<organism evidence="2 3">
    <name type="scientific">Extremus antarcticus</name>
    <dbReference type="NCBI Taxonomy" id="702011"/>
    <lineage>
        <taxon>Eukaryota</taxon>
        <taxon>Fungi</taxon>
        <taxon>Dikarya</taxon>
        <taxon>Ascomycota</taxon>
        <taxon>Pezizomycotina</taxon>
        <taxon>Dothideomycetes</taxon>
        <taxon>Dothideomycetidae</taxon>
        <taxon>Mycosphaerellales</taxon>
        <taxon>Extremaceae</taxon>
        <taxon>Extremus</taxon>
    </lineage>
</organism>
<dbReference type="GO" id="GO:0005737">
    <property type="term" value="C:cytoplasm"/>
    <property type="evidence" value="ECO:0007669"/>
    <property type="project" value="TreeGrafter"/>
</dbReference>
<gene>
    <name evidence="2" type="primary">YBP1</name>
    <name evidence="2" type="ORF">LTR09_007470</name>
</gene>
<sequence>MAEEESPLLNALPPESDYYTYLTVVEYNLSQENLPILHKVLQDETLTTNIGWDLVHLLVPFLPESEQCLHDIARLGNPREVILKVTEVLRLIEYDTHDDAEENDDPTEEGASDVRTRTDSSTYPLKTAAVPEGEKGASNGSSQAVEVPPPPPLAVNQFNSLLSMLSILHGRIKTKSPSRFLSTTLQAILASFSNSSSHREEMVRAIVTTVKAVSGTKRPTLPNRRSSGMLGTGRLQMSSDVQAGDPEAPAALDVTGEEAAMQTKLFQSFLTHVIEEYMLNVPPTNDDVPGMAWCSRAMEKLQPERVIPETKTFVNRFANEEHLHRRVDAVGQLATLAQDLSLTNEELLSAAVTVEKMPERIGGDEDDPPESADDIPLSRLGSLMLYAARQVSRVLYDTPSSAGDPPFATFPDHHELLKNCVSAPNQGNGTLGTEPEGLIDAMLALGLLTLEHNAIGEPSSDDQYTEYLQSIALLSSNCPSPNLRGHAHYLASTILRSHPDDQVRLAFIRDTLEHCPFENLKVSAVGWIKGETIEANPPRHPHSHSGHEQPNVGNSIFAKSLALDTLAPFLFPSLHADLLTSPISEAWITFRTNASFYLASLNFLYLLLCAKHLHEALQIQDLWTNNDVAGSFITPLREGGERFRKEMQGGRQLSEERSDEVLAEMNVLGDALERVEGAVRFLNA</sequence>
<evidence type="ECO:0000256" key="1">
    <source>
        <dbReference type="SAM" id="MobiDB-lite"/>
    </source>
</evidence>
<name>A0AAJ0GB22_9PEZI</name>
<dbReference type="AlphaFoldDB" id="A0AAJ0GB22"/>
<accession>A0AAJ0GB22</accession>
<dbReference type="Proteomes" id="UP001271007">
    <property type="component" value="Unassembled WGS sequence"/>
</dbReference>
<dbReference type="Pfam" id="PF08568">
    <property type="entry name" value="Kinetochor_Ybp2"/>
    <property type="match status" value="1"/>
</dbReference>
<dbReference type="EMBL" id="JAWDJX010000026">
    <property type="protein sequence ID" value="KAK3051447.1"/>
    <property type="molecule type" value="Genomic_DNA"/>
</dbReference>
<protein>
    <submittedName>
        <fullName evidence="2">YAP1-binding protein 1</fullName>
    </submittedName>
</protein>
<evidence type="ECO:0000313" key="3">
    <source>
        <dbReference type="Proteomes" id="UP001271007"/>
    </source>
</evidence>
<dbReference type="InterPro" id="IPR040347">
    <property type="entry name" value="YBP1/2"/>
</dbReference>
<comment type="caution">
    <text evidence="2">The sequence shown here is derived from an EMBL/GenBank/DDBJ whole genome shotgun (WGS) entry which is preliminary data.</text>
</comment>